<sequence>MNFDELKIDRRLLDALSGRGFTTIHVSTGAEARDAVLELLPGGSLVAHGSSATLQQIGLVEELQSSQNLRYGNADWIAESDAARRTEIRKRISINADVYLGSVQAVTRDGQVVGADLTGSRQAFYTFGPAKVVWVVGANKLVKDLEAAIARVYQVALPQEDARVRSIGWGGSAVNKLVVYSGEPVPGRTTIVLVDENLGY</sequence>
<dbReference type="OrthoDB" id="4941530at2"/>
<dbReference type="RefSeq" id="WP_134119461.1">
    <property type="nucleotide sequence ID" value="NZ_SODF01000001.1"/>
</dbReference>
<dbReference type="Proteomes" id="UP000295447">
    <property type="component" value="Unassembled WGS sequence"/>
</dbReference>
<comment type="caution">
    <text evidence="2">The sequence shown here is derived from an EMBL/GenBank/DDBJ whole genome shotgun (WGS) entry which is preliminary data.</text>
</comment>
<evidence type="ECO:0000313" key="3">
    <source>
        <dbReference type="Proteomes" id="UP000295447"/>
    </source>
</evidence>
<dbReference type="Pfam" id="PF02589">
    <property type="entry name" value="LUD_dom"/>
    <property type="match status" value="1"/>
</dbReference>
<protein>
    <submittedName>
        <fullName evidence="2">YkgG family uncharacterized protein</fullName>
    </submittedName>
</protein>
<dbReference type="EMBL" id="SODF01000001">
    <property type="protein sequence ID" value="TDW24268.1"/>
    <property type="molecule type" value="Genomic_DNA"/>
</dbReference>
<evidence type="ECO:0000313" key="2">
    <source>
        <dbReference type="EMBL" id="TDW24268.1"/>
    </source>
</evidence>
<accession>A0A4R8A472</accession>
<dbReference type="AlphaFoldDB" id="A0A4R8A472"/>
<evidence type="ECO:0000259" key="1">
    <source>
        <dbReference type="Pfam" id="PF02589"/>
    </source>
</evidence>
<feature type="domain" description="LUD" evidence="1">
    <location>
        <begin position="11"/>
        <end position="194"/>
    </location>
</feature>
<dbReference type="PANTHER" id="PTHR36179">
    <property type="entry name" value="LUD_DOM DOMAIN-CONTAINING PROTEIN"/>
    <property type="match status" value="1"/>
</dbReference>
<proteinExistence type="predicted"/>
<reference evidence="2 3" key="1">
    <citation type="submission" date="2019-03" db="EMBL/GenBank/DDBJ databases">
        <title>Genomic Encyclopedia of Type Strains, Phase III (KMG-III): the genomes of soil and plant-associated and newly described type strains.</title>
        <authorList>
            <person name="Whitman W."/>
        </authorList>
    </citation>
    <scope>NUCLEOTIDE SEQUENCE [LARGE SCALE GENOMIC DNA]</scope>
    <source>
        <strain evidence="2 3">VKM Ac-2570</strain>
    </source>
</reference>
<dbReference type="PANTHER" id="PTHR36179:SF2">
    <property type="entry name" value="LUD DOMAIN-CONTAINING PROTEIN"/>
    <property type="match status" value="1"/>
</dbReference>
<name>A0A4R8A472_9ACTN</name>
<gene>
    <name evidence="2" type="ORF">EV650_3141</name>
</gene>
<keyword evidence="3" id="KW-1185">Reference proteome</keyword>
<organism evidence="2 3">
    <name type="scientific">Kribbella kalugense</name>
    <dbReference type="NCBI Taxonomy" id="2512221"/>
    <lineage>
        <taxon>Bacteria</taxon>
        <taxon>Bacillati</taxon>
        <taxon>Actinomycetota</taxon>
        <taxon>Actinomycetes</taxon>
        <taxon>Propionibacteriales</taxon>
        <taxon>Kribbellaceae</taxon>
        <taxon>Kribbella</taxon>
    </lineage>
</organism>
<dbReference type="InterPro" id="IPR003741">
    <property type="entry name" value="LUD_dom"/>
</dbReference>